<reference evidence="1 2" key="1">
    <citation type="submission" date="2015-09" db="EMBL/GenBank/DDBJ databases">
        <authorList>
            <person name="Jackson K.R."/>
            <person name="Lunt B.L."/>
            <person name="Fisher J.N.B."/>
            <person name="Gardner A.V."/>
            <person name="Bailey M.E."/>
            <person name="Deus L.M."/>
            <person name="Earl A.S."/>
            <person name="Gibby P.D."/>
            <person name="Hartmann K.A."/>
            <person name="Liu J.E."/>
            <person name="Manci A.M."/>
            <person name="Nielsen D.A."/>
            <person name="Solomon M.B."/>
            <person name="Breakwell D.P."/>
            <person name="Burnett S.H."/>
            <person name="Grose J.H."/>
        </authorList>
    </citation>
    <scope>NUCLEOTIDE SEQUENCE [LARGE SCALE GENOMIC DNA]</scope>
    <source>
        <strain evidence="1 2">KCOM 1279</strain>
    </source>
</reference>
<name>A0A0M5M622_9FUSO</name>
<proteinExistence type="predicted"/>
<organism evidence="1">
    <name type="scientific">Fusobacterium animalis</name>
    <dbReference type="NCBI Taxonomy" id="76859"/>
    <lineage>
        <taxon>Bacteria</taxon>
        <taxon>Fusobacteriati</taxon>
        <taxon>Fusobacteriota</taxon>
        <taxon>Fusobacteriia</taxon>
        <taxon>Fusobacteriales</taxon>
        <taxon>Fusobacteriaceae</taxon>
        <taxon>Fusobacterium</taxon>
    </lineage>
</organism>
<gene>
    <name evidence="1" type="ORF">RN98_04195</name>
</gene>
<dbReference type="PATRIC" id="fig|76859.3.peg.826"/>
<accession>A0A0M5M622</accession>
<dbReference type="AlphaFoldDB" id="A0A0M5M622"/>
<sequence length="283" mass="30391">MVNTTNTKQQTFSTAVLMAMDTLQAAGLKKYAERGNAKGGETYTFYRKKKATAQDGIPSMYPGATPAGTTNGGDFDKFTATIEQISSQDKLKEADELKTKLDLKSPIVASMTNALLNKEDNKILTAIKAAGTLGTAGTGTKTVDDIANIKALIAAVRRSHVWAKCGLNQKKGVAIAMNEADYTILSTADIFINGDYSAAFGGGVGDVPLTFFGAEIIISEEVEKGAFYIIPSYTFGFASWENSVGTDKIFVATDGRQWHLQVYESVGTVVIEPTKITKFTFKV</sequence>
<dbReference type="OrthoDB" id="9881591at2"/>
<dbReference type="Proteomes" id="UP000063147">
    <property type="component" value="Chromosome"/>
</dbReference>
<evidence type="ECO:0008006" key="3">
    <source>
        <dbReference type="Google" id="ProtNLM"/>
    </source>
</evidence>
<dbReference type="EMBL" id="CP012713">
    <property type="protein sequence ID" value="ALF17406.1"/>
    <property type="molecule type" value="Genomic_DNA"/>
</dbReference>
<evidence type="ECO:0000313" key="2">
    <source>
        <dbReference type="Proteomes" id="UP000063147"/>
    </source>
</evidence>
<protein>
    <recommendedName>
        <fullName evidence="3">Phage capsid protein</fullName>
    </recommendedName>
</protein>
<dbReference type="RefSeq" id="WP_008799672.1">
    <property type="nucleotide sequence ID" value="NZ_CP012713.1"/>
</dbReference>
<dbReference type="SUPFAM" id="SSF56563">
    <property type="entry name" value="Major capsid protein gp5"/>
    <property type="match status" value="1"/>
</dbReference>
<evidence type="ECO:0000313" key="1">
    <source>
        <dbReference type="EMBL" id="ALF17406.1"/>
    </source>
</evidence>